<reference evidence="4" key="1">
    <citation type="submission" date="2025-08" db="UniProtKB">
        <authorList>
            <consortium name="RefSeq"/>
        </authorList>
    </citation>
    <scope>IDENTIFICATION</scope>
</reference>
<dbReference type="InterPro" id="IPR050111">
    <property type="entry name" value="C-type_lectin/snaclec_domain"/>
</dbReference>
<accession>A0A2I4AHZ7</accession>
<dbReference type="CDD" id="cd00037">
    <property type="entry name" value="CLECT"/>
    <property type="match status" value="1"/>
</dbReference>
<dbReference type="AlphaFoldDB" id="A0A2I4AHZ7"/>
<name>A0A2I4AHZ7_AUSLI</name>
<feature type="domain" description="C-type lectin" evidence="2">
    <location>
        <begin position="32"/>
        <end position="147"/>
    </location>
</feature>
<organism evidence="3 4">
    <name type="scientific">Austrofundulus limnaeus</name>
    <name type="common">Annual killifish</name>
    <dbReference type="NCBI Taxonomy" id="52670"/>
    <lineage>
        <taxon>Eukaryota</taxon>
        <taxon>Metazoa</taxon>
        <taxon>Chordata</taxon>
        <taxon>Craniata</taxon>
        <taxon>Vertebrata</taxon>
        <taxon>Euteleostomi</taxon>
        <taxon>Actinopterygii</taxon>
        <taxon>Neopterygii</taxon>
        <taxon>Teleostei</taxon>
        <taxon>Neoteleostei</taxon>
        <taxon>Acanthomorphata</taxon>
        <taxon>Ovalentaria</taxon>
        <taxon>Atherinomorphae</taxon>
        <taxon>Cyprinodontiformes</taxon>
        <taxon>Rivulidae</taxon>
        <taxon>Austrofundulus</taxon>
    </lineage>
</organism>
<evidence type="ECO:0000256" key="1">
    <source>
        <dbReference type="SAM" id="SignalP"/>
    </source>
</evidence>
<gene>
    <name evidence="4" type="primary">LOC106510890</name>
</gene>
<dbReference type="InterPro" id="IPR002353">
    <property type="entry name" value="AntifreezeII"/>
</dbReference>
<evidence type="ECO:0000313" key="3">
    <source>
        <dbReference type="Proteomes" id="UP000192220"/>
    </source>
</evidence>
<dbReference type="KEGG" id="alim:106510890"/>
<evidence type="ECO:0000313" key="4">
    <source>
        <dbReference type="RefSeq" id="XP_013855076.1"/>
    </source>
</evidence>
<protein>
    <submittedName>
        <fullName evidence="4">Ladderlectin</fullName>
    </submittedName>
</protein>
<dbReference type="SMART" id="SM00034">
    <property type="entry name" value="CLECT"/>
    <property type="match status" value="1"/>
</dbReference>
<keyword evidence="1" id="KW-0732">Signal</keyword>
<feature type="chain" id="PRO_5014115874" evidence="1">
    <location>
        <begin position="22"/>
        <end position="164"/>
    </location>
</feature>
<sequence length="164" mass="18412">MKLATLPLLLCVLMFLSVSEGVVFCPGGWALIGGRCFRYVPDALTWAEAEKNCLFNGANLASVHSPEEYRDILAVTHRSGRTWIGGSDSAQNQVWLWSDGKPMSYTNWCPHEPNNVHGNEHCLEMNHAGRKCWKGLNCLVRLPSVCVKKNLKIWMGIVKKEVEK</sequence>
<dbReference type="RefSeq" id="XP_013855076.1">
    <property type="nucleotide sequence ID" value="XM_013999622.1"/>
</dbReference>
<dbReference type="OrthoDB" id="8445046at2759"/>
<dbReference type="PANTHER" id="PTHR22803">
    <property type="entry name" value="MANNOSE, PHOSPHOLIPASE, LECTIN RECEPTOR RELATED"/>
    <property type="match status" value="1"/>
</dbReference>
<evidence type="ECO:0000259" key="2">
    <source>
        <dbReference type="PROSITE" id="PS50041"/>
    </source>
</evidence>
<dbReference type="FunCoup" id="A0A2I4AHZ7">
    <property type="interactions" value="794"/>
</dbReference>
<dbReference type="InterPro" id="IPR016187">
    <property type="entry name" value="CTDL_fold"/>
</dbReference>
<dbReference type="PRINTS" id="PR00356">
    <property type="entry name" value="ANTIFREEZEII"/>
</dbReference>
<dbReference type="GeneID" id="106510890"/>
<dbReference type="Proteomes" id="UP000192220">
    <property type="component" value="Unplaced"/>
</dbReference>
<dbReference type="InterPro" id="IPR001304">
    <property type="entry name" value="C-type_lectin-like"/>
</dbReference>
<dbReference type="Gene3D" id="3.10.100.10">
    <property type="entry name" value="Mannose-Binding Protein A, subunit A"/>
    <property type="match status" value="1"/>
</dbReference>
<feature type="signal peptide" evidence="1">
    <location>
        <begin position="1"/>
        <end position="21"/>
    </location>
</feature>
<dbReference type="InParanoid" id="A0A2I4AHZ7"/>
<dbReference type="Pfam" id="PF00059">
    <property type="entry name" value="Lectin_C"/>
    <property type="match status" value="1"/>
</dbReference>
<dbReference type="SUPFAM" id="SSF56436">
    <property type="entry name" value="C-type lectin-like"/>
    <property type="match status" value="1"/>
</dbReference>
<dbReference type="InterPro" id="IPR016186">
    <property type="entry name" value="C-type_lectin-like/link_sf"/>
</dbReference>
<dbReference type="PROSITE" id="PS50041">
    <property type="entry name" value="C_TYPE_LECTIN_2"/>
    <property type="match status" value="1"/>
</dbReference>
<proteinExistence type="predicted"/>
<keyword evidence="3" id="KW-1185">Reference proteome</keyword>